<dbReference type="PROSITE" id="PS00639">
    <property type="entry name" value="THIOL_PROTEASE_HIS"/>
    <property type="match status" value="1"/>
</dbReference>
<evidence type="ECO:0000256" key="2">
    <source>
        <dbReference type="ARBA" id="ARBA00023157"/>
    </source>
</evidence>
<dbReference type="InterPro" id="IPR025661">
    <property type="entry name" value="Pept_asp_AS"/>
</dbReference>
<accession>A0ABP5YY89</accession>
<feature type="domain" description="Peptidase C1A papain C-terminal" evidence="3">
    <location>
        <begin position="75"/>
        <end position="291"/>
    </location>
</feature>
<keyword evidence="2" id="KW-1015">Disulfide bond</keyword>
<evidence type="ECO:0000259" key="3">
    <source>
        <dbReference type="SMART" id="SM00645"/>
    </source>
</evidence>
<comment type="similarity">
    <text evidence="1">Belongs to the peptidase C1 family.</text>
</comment>
<keyword evidence="5" id="KW-1185">Reference proteome</keyword>
<sequence length="369" mass="40071">MPVNDPLDLDHLRSVLDQAGNPWHMTTTSMTALTEEQRVVRLGVPVESGDRSAIESAKQSNIAAALSATADSVGAPAAFDLRNIGGVNYTTPVKNQGSCGSCVAFGTVGMMEHVTRFSYGAPYLPVDLSEAQAFYCYGRQAGRTCSTGWFPEPLADQARDNGITIEEYFPYTAGDQDASKLNADWPNRLVRIRSWQSVTNDPAAMKENIAGYGSITACFLVYQDFFSYSSGVYRHRTGDLAGGHCVTLVGYDDAQQCWIGKNSWGPGWGEQGFFRIGYGECGIETWHNVAALGTLIHNWLPDQRILALWSNETDANVWAYGELRGWLNLNGSVGATDAAMLAELAASKANGAKVGLYEDNGSVQQIYAW</sequence>
<evidence type="ECO:0000313" key="4">
    <source>
        <dbReference type="EMBL" id="GAA2489000.1"/>
    </source>
</evidence>
<dbReference type="InterPro" id="IPR039417">
    <property type="entry name" value="Peptidase_C1A_papain-like"/>
</dbReference>
<dbReference type="RefSeq" id="WP_344400680.1">
    <property type="nucleotide sequence ID" value="NZ_BAAASG010000007.1"/>
</dbReference>
<dbReference type="CDD" id="cd02248">
    <property type="entry name" value="Peptidase_C1A"/>
    <property type="match status" value="1"/>
</dbReference>
<dbReference type="PANTHER" id="PTHR12411">
    <property type="entry name" value="CYSTEINE PROTEASE FAMILY C1-RELATED"/>
    <property type="match status" value="1"/>
</dbReference>
<dbReference type="InterPro" id="IPR000668">
    <property type="entry name" value="Peptidase_C1A_C"/>
</dbReference>
<dbReference type="Pfam" id="PF00112">
    <property type="entry name" value="Peptidase_C1"/>
    <property type="match status" value="1"/>
</dbReference>
<dbReference type="InterPro" id="IPR013128">
    <property type="entry name" value="Peptidase_C1A"/>
</dbReference>
<dbReference type="SMART" id="SM00645">
    <property type="entry name" value="Pept_C1"/>
    <property type="match status" value="1"/>
</dbReference>
<dbReference type="InterPro" id="IPR025660">
    <property type="entry name" value="Pept_his_AS"/>
</dbReference>
<name>A0ABP5YY89_STRLO</name>
<protein>
    <recommendedName>
        <fullName evidence="3">Peptidase C1A papain C-terminal domain-containing protein</fullName>
    </recommendedName>
</protein>
<dbReference type="Proteomes" id="UP001501777">
    <property type="component" value="Unassembled WGS sequence"/>
</dbReference>
<dbReference type="PROSITE" id="PS00640">
    <property type="entry name" value="THIOL_PROTEASE_ASN"/>
    <property type="match status" value="1"/>
</dbReference>
<reference evidence="5" key="1">
    <citation type="journal article" date="2019" name="Int. J. Syst. Evol. Microbiol.">
        <title>The Global Catalogue of Microorganisms (GCM) 10K type strain sequencing project: providing services to taxonomists for standard genome sequencing and annotation.</title>
        <authorList>
            <consortium name="The Broad Institute Genomics Platform"/>
            <consortium name="The Broad Institute Genome Sequencing Center for Infectious Disease"/>
            <person name="Wu L."/>
            <person name="Ma J."/>
        </authorList>
    </citation>
    <scope>NUCLEOTIDE SEQUENCE [LARGE SCALE GENOMIC DNA]</scope>
    <source>
        <strain evidence="5">JCM 4395</strain>
    </source>
</reference>
<dbReference type="Gene3D" id="3.90.70.10">
    <property type="entry name" value="Cysteine proteinases"/>
    <property type="match status" value="1"/>
</dbReference>
<organism evidence="4 5">
    <name type="scientific">Streptomyces longisporus</name>
    <dbReference type="NCBI Taxonomy" id="1948"/>
    <lineage>
        <taxon>Bacteria</taxon>
        <taxon>Bacillati</taxon>
        <taxon>Actinomycetota</taxon>
        <taxon>Actinomycetes</taxon>
        <taxon>Kitasatosporales</taxon>
        <taxon>Streptomycetaceae</taxon>
        <taxon>Streptomyces</taxon>
    </lineage>
</organism>
<gene>
    <name evidence="4" type="ORF">GCM10010276_29760</name>
</gene>
<evidence type="ECO:0000256" key="1">
    <source>
        <dbReference type="ARBA" id="ARBA00008455"/>
    </source>
</evidence>
<proteinExistence type="inferred from homology"/>
<dbReference type="EMBL" id="BAAASG010000007">
    <property type="protein sequence ID" value="GAA2489000.1"/>
    <property type="molecule type" value="Genomic_DNA"/>
</dbReference>
<comment type="caution">
    <text evidence="4">The sequence shown here is derived from an EMBL/GenBank/DDBJ whole genome shotgun (WGS) entry which is preliminary data.</text>
</comment>
<dbReference type="SUPFAM" id="SSF54001">
    <property type="entry name" value="Cysteine proteinases"/>
    <property type="match status" value="1"/>
</dbReference>
<dbReference type="InterPro" id="IPR038765">
    <property type="entry name" value="Papain-like_cys_pep_sf"/>
</dbReference>
<evidence type="ECO:0000313" key="5">
    <source>
        <dbReference type="Proteomes" id="UP001501777"/>
    </source>
</evidence>